<proteinExistence type="predicted"/>
<dbReference type="EMBL" id="FJUW01000062">
    <property type="protein sequence ID" value="CZT11421.1"/>
    <property type="molecule type" value="Genomic_DNA"/>
</dbReference>
<evidence type="ECO:0000259" key="2">
    <source>
        <dbReference type="PROSITE" id="PS50280"/>
    </source>
</evidence>
<dbReference type="InterPro" id="IPR001214">
    <property type="entry name" value="SET_dom"/>
</dbReference>
<gene>
    <name evidence="3" type="ORF">RCO7_03870</name>
</gene>
<feature type="domain" description="SET" evidence="2">
    <location>
        <begin position="157"/>
        <end position="291"/>
    </location>
</feature>
<dbReference type="Pfam" id="PF00856">
    <property type="entry name" value="SET"/>
    <property type="match status" value="1"/>
</dbReference>
<dbReference type="InterPro" id="IPR053185">
    <property type="entry name" value="SET_domain_protein"/>
</dbReference>
<keyword evidence="4" id="KW-1185">Reference proteome</keyword>
<comment type="caution">
    <text evidence="3">The sequence shown here is derived from an EMBL/GenBank/DDBJ whole genome shotgun (WGS) entry which is preliminary data.</text>
</comment>
<dbReference type="AlphaFoldDB" id="A0A1E1LLQ4"/>
<evidence type="ECO:0000313" key="4">
    <source>
        <dbReference type="Proteomes" id="UP000178129"/>
    </source>
</evidence>
<dbReference type="SMART" id="SM00317">
    <property type="entry name" value="SET"/>
    <property type="match status" value="1"/>
</dbReference>
<dbReference type="SUPFAM" id="SSF82199">
    <property type="entry name" value="SET domain"/>
    <property type="match status" value="1"/>
</dbReference>
<evidence type="ECO:0000313" key="3">
    <source>
        <dbReference type="EMBL" id="CZT11421.1"/>
    </source>
</evidence>
<dbReference type="InParanoid" id="A0A1E1LLQ4"/>
<sequence>MFPIVTEDPEPYLLQPAGLAEDFEKWMEVRKLWAWYRPREYKIIVKRVEGQGGPQKLPDSSARQKSSLRNEYLRNPPSLSPSSSNSSILSHRSDDTPPSSSSTSLEAWSSPSFSAQTPLHRPLYSSSSSSPLIGVSSTAAPPIETTYSSPHSLFCTEYFEVRRSKKGGYGAFARKDIEKGTVVMTEKSLFRANFLEVFFELEKLTKEQRREYRTLHGHMALSDSRELAIYKTNRFETSGSKGGIFIKSSRFNHACHPWATCSYRYDESIDTLIFTACNPIKRGEEITISYTSNPSQLMDNYGFYCDCPKCPGPKIAANQAKRLRGPF</sequence>
<evidence type="ECO:0000256" key="1">
    <source>
        <dbReference type="SAM" id="MobiDB-lite"/>
    </source>
</evidence>
<feature type="region of interest" description="Disordered" evidence="1">
    <location>
        <begin position="51"/>
        <end position="108"/>
    </location>
</feature>
<dbReference type="PANTHER" id="PTHR47332:SF2">
    <property type="entry name" value="SET-6"/>
    <property type="match status" value="1"/>
</dbReference>
<organism evidence="3 4">
    <name type="scientific">Rhynchosporium graminicola</name>
    <dbReference type="NCBI Taxonomy" id="2792576"/>
    <lineage>
        <taxon>Eukaryota</taxon>
        <taxon>Fungi</taxon>
        <taxon>Dikarya</taxon>
        <taxon>Ascomycota</taxon>
        <taxon>Pezizomycotina</taxon>
        <taxon>Leotiomycetes</taxon>
        <taxon>Helotiales</taxon>
        <taxon>Ploettnerulaceae</taxon>
        <taxon>Rhynchosporium</taxon>
    </lineage>
</organism>
<dbReference type="PROSITE" id="PS50280">
    <property type="entry name" value="SET"/>
    <property type="match status" value="1"/>
</dbReference>
<protein>
    <recommendedName>
        <fullName evidence="2">SET domain-containing protein</fullName>
    </recommendedName>
</protein>
<feature type="compositionally biased region" description="Low complexity" evidence="1">
    <location>
        <begin position="73"/>
        <end position="108"/>
    </location>
</feature>
<accession>A0A1E1LLQ4</accession>
<name>A0A1E1LLQ4_9HELO</name>
<dbReference type="InterPro" id="IPR046341">
    <property type="entry name" value="SET_dom_sf"/>
</dbReference>
<dbReference type="PANTHER" id="PTHR47332">
    <property type="entry name" value="SET DOMAIN-CONTAINING PROTEIN 5"/>
    <property type="match status" value="1"/>
</dbReference>
<dbReference type="Gene3D" id="2.170.270.10">
    <property type="entry name" value="SET domain"/>
    <property type="match status" value="1"/>
</dbReference>
<dbReference type="CDD" id="cd20071">
    <property type="entry name" value="SET_SMYD"/>
    <property type="match status" value="1"/>
</dbReference>
<reference evidence="4" key="1">
    <citation type="submission" date="2016-03" db="EMBL/GenBank/DDBJ databases">
        <authorList>
            <person name="Ploux O."/>
        </authorList>
    </citation>
    <scope>NUCLEOTIDE SEQUENCE [LARGE SCALE GENOMIC DNA]</scope>
    <source>
        <strain evidence="4">UK7</strain>
    </source>
</reference>
<dbReference type="Proteomes" id="UP000178129">
    <property type="component" value="Unassembled WGS sequence"/>
</dbReference>
<dbReference type="STRING" id="914237.A0A1E1LLQ4"/>